<feature type="region of interest" description="Disordered" evidence="6">
    <location>
        <begin position="1"/>
        <end position="199"/>
    </location>
</feature>
<dbReference type="InterPro" id="IPR053022">
    <property type="entry name" value="Chloroplast_translocon_comp"/>
</dbReference>
<feature type="compositionally biased region" description="Low complexity" evidence="6">
    <location>
        <begin position="1"/>
        <end position="14"/>
    </location>
</feature>
<name>A0A7S0KPD2_9CHLO</name>
<keyword evidence="4" id="KW-0472">Membrane</keyword>
<dbReference type="PANTHER" id="PTHR34457:SF3">
    <property type="entry name" value="PROTEIN TIC236, CHLOROPLASTIC"/>
    <property type="match status" value="1"/>
</dbReference>
<keyword evidence="3" id="KW-1133">Transmembrane helix</keyword>
<keyword evidence="2" id="KW-0812">Transmembrane</keyword>
<dbReference type="EMBL" id="HBEW01007481">
    <property type="protein sequence ID" value="CAD8587179.1"/>
    <property type="molecule type" value="Transcribed_RNA"/>
</dbReference>
<evidence type="ECO:0000256" key="2">
    <source>
        <dbReference type="ARBA" id="ARBA00022692"/>
    </source>
</evidence>
<reference evidence="8" key="1">
    <citation type="submission" date="2021-01" db="EMBL/GenBank/DDBJ databases">
        <authorList>
            <person name="Corre E."/>
            <person name="Pelletier E."/>
            <person name="Niang G."/>
            <person name="Scheremetjew M."/>
            <person name="Finn R."/>
            <person name="Kale V."/>
            <person name="Holt S."/>
            <person name="Cochrane G."/>
            <person name="Meng A."/>
            <person name="Brown T."/>
            <person name="Cohen L."/>
        </authorList>
    </citation>
    <scope>NUCLEOTIDE SEQUENCE</scope>
    <source>
        <strain evidence="8">Clade-D-RCC2572</strain>
    </source>
</reference>
<protein>
    <recommendedName>
        <fullName evidence="7">Translocation and assembly module TamB C-terminal domain-containing protein</fullName>
    </recommendedName>
</protein>
<evidence type="ECO:0000313" key="8">
    <source>
        <dbReference type="EMBL" id="CAD8587179.1"/>
    </source>
</evidence>
<evidence type="ECO:0000259" key="7">
    <source>
        <dbReference type="Pfam" id="PF04357"/>
    </source>
</evidence>
<feature type="compositionally biased region" description="Low complexity" evidence="6">
    <location>
        <begin position="89"/>
        <end position="100"/>
    </location>
</feature>
<evidence type="ECO:0000256" key="4">
    <source>
        <dbReference type="ARBA" id="ARBA00023136"/>
    </source>
</evidence>
<feature type="coiled-coil region" evidence="5">
    <location>
        <begin position="210"/>
        <end position="237"/>
    </location>
</feature>
<evidence type="ECO:0000256" key="6">
    <source>
        <dbReference type="SAM" id="MobiDB-lite"/>
    </source>
</evidence>
<evidence type="ECO:0000256" key="5">
    <source>
        <dbReference type="SAM" id="Coils"/>
    </source>
</evidence>
<feature type="compositionally biased region" description="Polar residues" evidence="6">
    <location>
        <begin position="1855"/>
        <end position="1879"/>
    </location>
</feature>
<dbReference type="GO" id="GO:0005886">
    <property type="term" value="C:plasma membrane"/>
    <property type="evidence" value="ECO:0007669"/>
    <property type="project" value="InterPro"/>
</dbReference>
<gene>
    <name evidence="8" type="ORF">OMED0929_LOCUS6316</name>
</gene>
<evidence type="ECO:0000256" key="3">
    <source>
        <dbReference type="ARBA" id="ARBA00022989"/>
    </source>
</evidence>
<accession>A0A7S0KPD2</accession>
<keyword evidence="5" id="KW-0175">Coiled coil</keyword>
<organism evidence="8">
    <name type="scientific">Ostreococcus mediterraneus</name>
    <dbReference type="NCBI Taxonomy" id="1486918"/>
    <lineage>
        <taxon>Eukaryota</taxon>
        <taxon>Viridiplantae</taxon>
        <taxon>Chlorophyta</taxon>
        <taxon>Mamiellophyceae</taxon>
        <taxon>Mamiellales</taxon>
        <taxon>Bathycoccaceae</taxon>
        <taxon>Ostreococcus</taxon>
    </lineage>
</organism>
<evidence type="ECO:0000256" key="1">
    <source>
        <dbReference type="ARBA" id="ARBA00004167"/>
    </source>
</evidence>
<dbReference type="GO" id="GO:0009306">
    <property type="term" value="P:protein secretion"/>
    <property type="evidence" value="ECO:0007669"/>
    <property type="project" value="InterPro"/>
</dbReference>
<feature type="compositionally biased region" description="Low complexity" evidence="6">
    <location>
        <begin position="170"/>
        <end position="183"/>
    </location>
</feature>
<proteinExistence type="predicted"/>
<feature type="compositionally biased region" description="Basic and acidic residues" evidence="6">
    <location>
        <begin position="77"/>
        <end position="88"/>
    </location>
</feature>
<feature type="domain" description="Translocation and assembly module TamB C-terminal" evidence="7">
    <location>
        <begin position="1805"/>
        <end position="2175"/>
    </location>
</feature>
<sequence length="2188" mass="234262">MMYAASTGASTGAAPVRRTMRSMASSSSLASSRSAYANGVRLDGVRCRVAERRGSARGQPNARASSDADGDGAGDGDVSRDGTARDDSASSASASASVAKAGDEQSEDGLKSETSGARSRAADEGVTSENAGDNARSASAKMISDEGDAVTESSSGDEGPSGTVRLRRAGTTPSSTSTTSGGTIRKRVDPSRGAVKRPGGFAREALYRARNEAAQALENIRMNQEEAKANAAAAAAASEANTSNVGDSSIKQAAGEAMALAKVTADALKGARTGGPITMDEWTMAMSTALSAVWRELWYRWSSRLKQAAKWAFVASAVLSAAFHYIVGPAFISPRLPMIGNAASSAIGRPVRVGRCKRLSFMGVLGLGQFVEIGPVVLGPSESEKSIVEVDTVKISYDIFRSILRRKLVTEVRLDGVTATLRQGANNSWFGYPEDTSPLSSRPTIKVATSSSGGVAAEVRVVRIENGVAALHIVGDPEPRKLNNLQGTAVINHKGRVDIDITTRPSARKTPPLERATTMLAPEPVRHLRGSMTPSERKSLAVEESRGDNGGQLRVFASLSPPQQRPSSIFRSRVYPDLKVRAQLNNMSAAVLERVIPSLPIDMHGGRLDGEIRISCTSPSTWTFPDFGGQIKGKNLWFHFFDSTDDFADTAVDLVFEGQRMYIHGGEGHFGNVPLTLTGDLDLNPIGGEYRLSAQVSPVEVHKLRETLGVRPIPRPVAGSVKGFLYCSGPLEQPVFTGRAETTVPADEDLNIAKPGTEMAWSEDAIKAAAHEGAVAAYDRVPFKSANAVFSVDVKKGAFSLHSAEAQLVDGGRLRGSGRVSTKPTALFDPDALNIEGTAVDIDFLRLAKRLVPGDAPPWLDRVCPSSPAIANAKFTGALSAPVLDAQWSVEEDEYKGSVTMAREGIITNVETPVLDLKASIATTFQPLEVALKAVTVEEAIAAGRPTVTDAEADLMLNGADIAAWVGEDNVETMGAPDRVRLRIGGRTRVKGTFKPAIATDGEDAKDALPSFTGDVQLDNLRINKLEFAPKMNGKLNASSSGLFLNAKNRADEIFEASVEGEGKASMNIRRNNLKISADIDDFAGNVEIAGLSIDDLEIASLRGKVENAHAKIDLRERVGEGSVQIKQPRLSGIGGELLEADIQWSDRVVSLQRASLKQVKSRYEADGEYCLPNAVWDALPGSRAVPEAVEIISSEVVTEDIPEFVQPVIDIAPLTPEVVSEHEVVEKKWWQLSKPKIFEKIVNHITKKPEGVFVSMDLAEVMDVPNVKESPATAATNVDEPVASARADADADVKEIEVEKEEPFIFKSHEEEERTDLVEDADTKLEMRVDSKAEAKPKKSKNTFKKVLRQARNVVKQNRPAEKIVKQVTTLASLPHETEFDSSVSGAWRFRLAVPRADIEEMLPALRIVTDIRKGDTPEEYGRAKTAFLKGVEDTGYAIVDLARQVSDVTIPSPKVKAEAASELEEVTEKNVEATANALPGLQDLRGEWHGMIQATGGGDDAEFESPQPAEAVLFDIAGADWQWGPYSVEHVEAQGAANASDGLKLKRLELRSDAASLSVMGAIGGESQDATFALRDLPAPLAGKLIGPLLPDKSLSDFPTIGGDLLIQGHLGGSVAKPEGEVMMRLREGRIGAVKLKSAEARAELNDSRRAEFEAEASPAEGTGLVRIAGTIPLPEAEDQSLAVDWRVREQGMTLLTAFVPEVAEWQSGAAEMSLHVRGTPAAPVYDGVLEVRKARINSPLLSRPIYPANATVRIQRNTLYADDVEARSGKGIVRIKGAMPVLKPRRSGSGETWEGLVARADTAGGVKMTINGLDLRARNIYNGQLNANMVAKGTLTAPELSGELRFSRGTAFVQQQQTSPDEAPSQQAKSGTLSTKQDSRGVLAGILERAARANDPRHGEGAAPENELMTEKNLEKLQNLRLQGLKLVVGPEMSVVYPFVLNFGVAGELTIDGYVDAGHLKPNGTLQFERGDVNLVATQIRLDRDHPNKIVFTPDQGLDPYVDVSFLGSDIRALIQGPASRWTDNLILTSSAQATPGEGDATLSPSEAARIFEGQLVESLLEQDGKIAFSNLASTTLNSLMPKIEAGGNVGKARWRLTAAPSLPGLLSLDPGMDPFSNTSQFTLGSEAEISFGDSLTATLSRNLDADEMRTQLSLMYKLTSKLRLQLKSLSASATRVLFEFSTKD</sequence>
<dbReference type="Pfam" id="PF04357">
    <property type="entry name" value="TamB"/>
    <property type="match status" value="1"/>
</dbReference>
<feature type="compositionally biased region" description="Basic and acidic residues" evidence="6">
    <location>
        <begin position="43"/>
        <end position="54"/>
    </location>
</feature>
<dbReference type="PANTHER" id="PTHR34457">
    <property type="entry name" value="EMBRYO DEFECTIVE 2410"/>
    <property type="match status" value="1"/>
</dbReference>
<comment type="subcellular location">
    <subcellularLocation>
        <location evidence="1">Membrane</location>
        <topology evidence="1">Single-pass membrane protein</topology>
    </subcellularLocation>
</comment>
<feature type="compositionally biased region" description="Low complexity" evidence="6">
    <location>
        <begin position="21"/>
        <end position="37"/>
    </location>
</feature>
<dbReference type="InterPro" id="IPR007452">
    <property type="entry name" value="TamB_C"/>
</dbReference>
<feature type="region of interest" description="Disordered" evidence="6">
    <location>
        <begin position="1855"/>
        <end position="1880"/>
    </location>
</feature>